<dbReference type="GO" id="GO:0008908">
    <property type="term" value="F:isochorismatase activity"/>
    <property type="evidence" value="ECO:0007669"/>
    <property type="project" value="InterPro"/>
</dbReference>
<sequence>MTNTHWDKAQAIRYDTPRPDEYPEPVVDWRASPYRAALLVHDMQRYFLARFDRQAQPASDLVANVAEVLNAARRADIPVIYTAQPGSMTPQQRGLLRDFWGPGMTVDLADRAVDDALAPRAEDLVIDKWRYSAFARTPLHDYIRETGRDQLIICGIYAHVGVLTTALDAYSRDLQTFVLADAIADFDRTRHLGTLDHLARTAARVCPTAEIVKELERGHADR</sequence>
<dbReference type="RefSeq" id="WP_048896169.1">
    <property type="nucleotide sequence ID" value="NZ_LFOD01000025.1"/>
</dbReference>
<dbReference type="InterPro" id="IPR050272">
    <property type="entry name" value="Isochorismatase-like_hydrls"/>
</dbReference>
<dbReference type="AlphaFoldDB" id="A0A0J8U323"/>
<comment type="caution">
    <text evidence="3">The sequence shown here is derived from an EMBL/GenBank/DDBJ whole genome shotgun (WGS) entry which is preliminary data.</text>
</comment>
<dbReference type="Proteomes" id="UP000037594">
    <property type="component" value="Unassembled WGS sequence"/>
</dbReference>
<dbReference type="OrthoDB" id="9814140at2"/>
<reference evidence="3 4" key="1">
    <citation type="submission" date="2015-06" db="EMBL/GenBank/DDBJ databases">
        <title>Genome sequence of Mycobacterium conceptionense strain MLE.</title>
        <authorList>
            <person name="Greninger A.L."/>
            <person name="Cunningham G."/>
            <person name="Chiu C.Y."/>
            <person name="Miller S."/>
        </authorList>
    </citation>
    <scope>NUCLEOTIDE SEQUENCE [LARGE SCALE GENOMIC DNA]</scope>
    <source>
        <strain evidence="3 4">MLE</strain>
    </source>
</reference>
<proteinExistence type="predicted"/>
<dbReference type="Pfam" id="PF00857">
    <property type="entry name" value="Isochorismatase"/>
    <property type="match status" value="1"/>
</dbReference>
<dbReference type="PRINTS" id="PR01398">
    <property type="entry name" value="ISCHRISMTASE"/>
</dbReference>
<name>A0A0J8U323_9MYCO</name>
<organism evidence="3 4">
    <name type="scientific">Mycolicibacterium conceptionense</name>
    <dbReference type="NCBI Taxonomy" id="451644"/>
    <lineage>
        <taxon>Bacteria</taxon>
        <taxon>Bacillati</taxon>
        <taxon>Actinomycetota</taxon>
        <taxon>Actinomycetes</taxon>
        <taxon>Mycobacteriales</taxon>
        <taxon>Mycobacteriaceae</taxon>
        <taxon>Mycolicibacterium</taxon>
    </lineage>
</organism>
<evidence type="ECO:0000313" key="3">
    <source>
        <dbReference type="EMBL" id="KMV15911.1"/>
    </source>
</evidence>
<evidence type="ECO:0000259" key="2">
    <source>
        <dbReference type="Pfam" id="PF00857"/>
    </source>
</evidence>
<keyword evidence="1" id="KW-0378">Hydrolase</keyword>
<dbReference type="PATRIC" id="fig|451644.5.peg.4681"/>
<dbReference type="InterPro" id="IPR000868">
    <property type="entry name" value="Isochorismatase-like_dom"/>
</dbReference>
<dbReference type="InterPro" id="IPR016291">
    <property type="entry name" value="Isochorismatase"/>
</dbReference>
<evidence type="ECO:0000313" key="4">
    <source>
        <dbReference type="Proteomes" id="UP000037594"/>
    </source>
</evidence>
<protein>
    <recommendedName>
        <fullName evidence="2">Isochorismatase-like domain-containing protein</fullName>
    </recommendedName>
</protein>
<evidence type="ECO:0000256" key="1">
    <source>
        <dbReference type="ARBA" id="ARBA00022801"/>
    </source>
</evidence>
<dbReference type="SUPFAM" id="SSF52499">
    <property type="entry name" value="Isochorismatase-like hydrolases"/>
    <property type="match status" value="1"/>
</dbReference>
<dbReference type="Gene3D" id="3.40.50.850">
    <property type="entry name" value="Isochorismatase-like"/>
    <property type="match status" value="1"/>
</dbReference>
<gene>
    <name evidence="3" type="ORF">ACT17_22680</name>
</gene>
<dbReference type="PANTHER" id="PTHR43540">
    <property type="entry name" value="PEROXYUREIDOACRYLATE/UREIDOACRYLATE AMIDOHYDROLASE-RELATED"/>
    <property type="match status" value="1"/>
</dbReference>
<feature type="domain" description="Isochorismatase-like" evidence="2">
    <location>
        <begin position="36"/>
        <end position="209"/>
    </location>
</feature>
<accession>A0A0J8U323</accession>
<dbReference type="EMBL" id="LFOD01000025">
    <property type="protein sequence ID" value="KMV15911.1"/>
    <property type="molecule type" value="Genomic_DNA"/>
</dbReference>
<dbReference type="InterPro" id="IPR036380">
    <property type="entry name" value="Isochorismatase-like_sf"/>
</dbReference>
<dbReference type="PANTHER" id="PTHR43540:SF3">
    <property type="entry name" value="ENTEROBACTIN SYNTHASE COMPONENT B"/>
    <property type="match status" value="1"/>
</dbReference>